<keyword evidence="2" id="KW-0472">Membrane</keyword>
<feature type="transmembrane region" description="Helical" evidence="2">
    <location>
        <begin position="234"/>
        <end position="259"/>
    </location>
</feature>
<dbReference type="EMBL" id="JADKPN010000006">
    <property type="protein sequence ID" value="MBF4763730.1"/>
    <property type="molecule type" value="Genomic_DNA"/>
</dbReference>
<feature type="region of interest" description="Disordered" evidence="1">
    <location>
        <begin position="1"/>
        <end position="24"/>
    </location>
</feature>
<feature type="transmembrane region" description="Helical" evidence="2">
    <location>
        <begin position="165"/>
        <end position="183"/>
    </location>
</feature>
<feature type="transmembrane region" description="Helical" evidence="2">
    <location>
        <begin position="353"/>
        <end position="371"/>
    </location>
</feature>
<feature type="transmembrane region" description="Helical" evidence="2">
    <location>
        <begin position="140"/>
        <end position="158"/>
    </location>
</feature>
<sequence length="497" mass="54431">MTVDSLPASADDAPATPRAPEAGAPQRSPFTLLLTVAPYIVLLGTFGFLVKRAAKTITNNDTYFHLRFGEEFLHGGWSLQHPGSVTTFGTNDWVPTQWLPQVVMAQMEDWFGLAGVAWLAGSLFILLAVTLWFVARRYAGPIPAVAVVVVALLAASPGLSMRPQVVSYVFVALTTAAWFRTSHDGKVRWWLVPLTWVWATAHGMWPIGLVIGAVALVGIALDRVVPRRIWLRHLLVLVLSAAATALTPVGPKLWSAVLLVNSRGTYFSEWQPAHFTKPYAVAFLVLACALLLRMMRRTTPASWTEALLVLLAGGWALYTARTVMVAAVMLVPFAAKAVQELARRRVAVSRREVGVVLAGAALSLVTLALVVPQTADEPPPDADWYAELDALPAGTVVLNDWTKGGYLMWRFPGLDLVSNGYGDIFTDQELERNFRMDATQPGWLRYVRQTGAEYALLAPGSYLEAELMDIADWRLVHRGDFVDLLVPPDDWPDSAPG</sequence>
<evidence type="ECO:0000313" key="3">
    <source>
        <dbReference type="EMBL" id="MBF4763730.1"/>
    </source>
</evidence>
<comment type="caution">
    <text evidence="3">The sequence shown here is derived from an EMBL/GenBank/DDBJ whole genome shotgun (WGS) entry which is preliminary data.</text>
</comment>
<reference evidence="3" key="1">
    <citation type="submission" date="2020-11" db="EMBL/GenBank/DDBJ databases">
        <title>Nocardioides sp. nov., isolated from Soil of Cynanchum wilfordii Hemsley rhizosphere.</title>
        <authorList>
            <person name="Lee J.-S."/>
            <person name="Suh M.K."/>
            <person name="Kim J.-S."/>
        </authorList>
    </citation>
    <scope>NUCLEOTIDE SEQUENCE</scope>
    <source>
        <strain evidence="3">KCTC 19275</strain>
    </source>
</reference>
<feature type="transmembrane region" description="Helical" evidence="2">
    <location>
        <begin position="30"/>
        <end position="50"/>
    </location>
</feature>
<dbReference type="AlphaFoldDB" id="A0A930VFA1"/>
<feature type="transmembrane region" description="Helical" evidence="2">
    <location>
        <begin position="279"/>
        <end position="295"/>
    </location>
</feature>
<keyword evidence="2" id="KW-1133">Transmembrane helix</keyword>
<name>A0A930VFA1_9ACTN</name>
<keyword evidence="4" id="KW-1185">Reference proteome</keyword>
<feature type="transmembrane region" description="Helical" evidence="2">
    <location>
        <begin position="110"/>
        <end position="134"/>
    </location>
</feature>
<evidence type="ECO:0000256" key="1">
    <source>
        <dbReference type="SAM" id="MobiDB-lite"/>
    </source>
</evidence>
<accession>A0A930VFA1</accession>
<organism evidence="3 4">
    <name type="scientific">Nocardioides islandensis</name>
    <dbReference type="NCBI Taxonomy" id="433663"/>
    <lineage>
        <taxon>Bacteria</taxon>
        <taxon>Bacillati</taxon>
        <taxon>Actinomycetota</taxon>
        <taxon>Actinomycetes</taxon>
        <taxon>Propionibacteriales</taxon>
        <taxon>Nocardioidaceae</taxon>
        <taxon>Nocardioides</taxon>
    </lineage>
</organism>
<keyword evidence="2" id="KW-0812">Transmembrane</keyword>
<feature type="transmembrane region" description="Helical" evidence="2">
    <location>
        <begin position="203"/>
        <end position="222"/>
    </location>
</feature>
<evidence type="ECO:0000256" key="2">
    <source>
        <dbReference type="SAM" id="Phobius"/>
    </source>
</evidence>
<protein>
    <submittedName>
        <fullName evidence="3">Uncharacterized protein</fullName>
    </submittedName>
</protein>
<feature type="compositionally biased region" description="Low complexity" evidence="1">
    <location>
        <begin position="7"/>
        <end position="22"/>
    </location>
</feature>
<proteinExistence type="predicted"/>
<gene>
    <name evidence="3" type="ORF">ISU07_11395</name>
</gene>
<dbReference type="Proteomes" id="UP000640489">
    <property type="component" value="Unassembled WGS sequence"/>
</dbReference>
<evidence type="ECO:0000313" key="4">
    <source>
        <dbReference type="Proteomes" id="UP000640489"/>
    </source>
</evidence>